<dbReference type="OrthoDB" id="5101880at2759"/>
<feature type="non-terminal residue" evidence="2">
    <location>
        <position position="76"/>
    </location>
</feature>
<name>A0A9P8VWZ6_9HYPO</name>
<feature type="region of interest" description="Disordered" evidence="1">
    <location>
        <begin position="1"/>
        <end position="22"/>
    </location>
</feature>
<dbReference type="Proteomes" id="UP000777438">
    <property type="component" value="Unassembled WGS sequence"/>
</dbReference>
<protein>
    <submittedName>
        <fullName evidence="2">Uncharacterized protein</fullName>
    </submittedName>
</protein>
<dbReference type="AlphaFoldDB" id="A0A9P8VWZ6"/>
<feature type="non-terminal residue" evidence="2">
    <location>
        <position position="1"/>
    </location>
</feature>
<reference evidence="2 3" key="1">
    <citation type="journal article" date="2021" name="Nat. Commun.">
        <title>Genetic determinants of endophytism in the Arabidopsis root mycobiome.</title>
        <authorList>
            <person name="Mesny F."/>
            <person name="Miyauchi S."/>
            <person name="Thiergart T."/>
            <person name="Pickel B."/>
            <person name="Atanasova L."/>
            <person name="Karlsson M."/>
            <person name="Huettel B."/>
            <person name="Barry K.W."/>
            <person name="Haridas S."/>
            <person name="Chen C."/>
            <person name="Bauer D."/>
            <person name="Andreopoulos W."/>
            <person name="Pangilinan J."/>
            <person name="LaButti K."/>
            <person name="Riley R."/>
            <person name="Lipzen A."/>
            <person name="Clum A."/>
            <person name="Drula E."/>
            <person name="Henrissat B."/>
            <person name="Kohler A."/>
            <person name="Grigoriev I.V."/>
            <person name="Martin F.M."/>
            <person name="Hacquard S."/>
        </authorList>
    </citation>
    <scope>NUCLEOTIDE SEQUENCE [LARGE SCALE GENOMIC DNA]</scope>
    <source>
        <strain evidence="2 3">MPI-CAGE-CH-0241</strain>
    </source>
</reference>
<proteinExistence type="predicted"/>
<dbReference type="EMBL" id="JAGPYM010000022">
    <property type="protein sequence ID" value="KAH6883964.1"/>
    <property type="molecule type" value="Genomic_DNA"/>
</dbReference>
<accession>A0A9P8VWZ6</accession>
<evidence type="ECO:0000313" key="2">
    <source>
        <dbReference type="EMBL" id="KAH6883964.1"/>
    </source>
</evidence>
<evidence type="ECO:0000256" key="1">
    <source>
        <dbReference type="SAM" id="MobiDB-lite"/>
    </source>
</evidence>
<keyword evidence="3" id="KW-1185">Reference proteome</keyword>
<evidence type="ECO:0000313" key="3">
    <source>
        <dbReference type="Proteomes" id="UP000777438"/>
    </source>
</evidence>
<sequence>SATPAPVAVSTPGTASQHVKRRDVGLSEDSVWVTWESHRVLWLPPAYRPRRSAVTASTVAMGCPSGRVVVVRVSPD</sequence>
<organism evidence="2 3">
    <name type="scientific">Thelonectria olida</name>
    <dbReference type="NCBI Taxonomy" id="1576542"/>
    <lineage>
        <taxon>Eukaryota</taxon>
        <taxon>Fungi</taxon>
        <taxon>Dikarya</taxon>
        <taxon>Ascomycota</taxon>
        <taxon>Pezizomycotina</taxon>
        <taxon>Sordariomycetes</taxon>
        <taxon>Hypocreomycetidae</taxon>
        <taxon>Hypocreales</taxon>
        <taxon>Nectriaceae</taxon>
        <taxon>Thelonectria</taxon>
    </lineage>
</organism>
<comment type="caution">
    <text evidence="2">The sequence shown here is derived from an EMBL/GenBank/DDBJ whole genome shotgun (WGS) entry which is preliminary data.</text>
</comment>
<gene>
    <name evidence="2" type="ORF">B0T10DRAFT_365876</name>
</gene>